<dbReference type="EMBL" id="ATFF01000006">
    <property type="protein sequence ID" value="EPF30781.1"/>
    <property type="molecule type" value="Genomic_DNA"/>
</dbReference>
<proteinExistence type="predicted"/>
<dbReference type="InterPro" id="IPR000873">
    <property type="entry name" value="AMP-dep_synth/lig_dom"/>
</dbReference>
<feature type="transmembrane region" description="Helical" evidence="1">
    <location>
        <begin position="307"/>
        <end position="325"/>
    </location>
</feature>
<dbReference type="Gene3D" id="3.40.50.12780">
    <property type="entry name" value="N-terminal domain of ligase-like"/>
    <property type="match status" value="2"/>
</dbReference>
<dbReference type="eggNOG" id="COG1022">
    <property type="taxonomic scope" value="Bacteria"/>
</dbReference>
<dbReference type="Proteomes" id="UP000014541">
    <property type="component" value="Unassembled WGS sequence"/>
</dbReference>
<comment type="caution">
    <text evidence="3">The sequence shown here is derived from an EMBL/GenBank/DDBJ whole genome shotgun (WGS) entry which is preliminary data.</text>
</comment>
<sequence length="647" mass="72665">MQMNVDNSLPVNLPLLFKLRAKTCPAVIAQAAKNKRGIFKYYDFKTVYEKILLFALALKELGITKGTHTALISDNRREWLIADFALLSLGAVDVPRGCDSTATELHYIISFADCTFGIFENMIQLNKLLEKPVPPALKTVILFEDATEADKNRALSYGLRLYDFRSLMKRGKEIGLSRRFEIEKTMEEIAGSDTATIIFTSGTTNTPKGVVLTHRNYMAQLEVVHNVLTVKEGDMWLSVLPVWHSFERIMQYIAVTLKSGIAYSKPAARIMLADMALIRPQWMCGVPRLWEALAQGIYRSVRKDGRMSFAVFSFFIEAGKLFAWAKDRISGRVCRYKNYPRFLDFFIGIVPYILLLPLYAAGELLVYRRVRKLFGARITAAISGGGALPSDVDAFYRAIGFKLLEGYGITEAGPVLSVRDCIKPRSNCVGIVYPSAQIKIVSEKNGAVLSREPLGFGKKGLVFARGDQIMKGYYKRDDLTSTVIDGELWLNTGDLGILSFDNEIKIIGRAKDAIVLLGGENVEPAAVEKALCMSRFIETAYVTGQDQKHLSALIVPDREALYDFALRCGLLYCDYADLLHQPDVHALIRAEIDKTVNADTGFRPCELIHRFCLLPDSFSVGRELSAKREFMRYKIDKIYAKEIRSLF</sequence>
<dbReference type="PANTHER" id="PTHR43813:SF1">
    <property type="entry name" value="ACYL-ACTIVATING ENZYME 16, CHLOROPLASTIC-RELATED"/>
    <property type="match status" value="1"/>
</dbReference>
<feature type="domain" description="AMP-dependent synthetase/ligase" evidence="2">
    <location>
        <begin position="40"/>
        <end position="474"/>
    </location>
</feature>
<dbReference type="PATRIC" id="fig|1125699.3.peg.1125"/>
<dbReference type="InterPro" id="IPR052987">
    <property type="entry name" value="Chloroplast_AMP-bd_Enzymes"/>
</dbReference>
<protein>
    <recommendedName>
        <fullName evidence="2">AMP-dependent synthetase/ligase domain-containing protein</fullName>
    </recommendedName>
</protein>
<dbReference type="HOGENOM" id="CLU_000022_45_5_12"/>
<organism evidence="3 4">
    <name type="scientific">Treponema maltophilum ATCC 51939</name>
    <dbReference type="NCBI Taxonomy" id="1125699"/>
    <lineage>
        <taxon>Bacteria</taxon>
        <taxon>Pseudomonadati</taxon>
        <taxon>Spirochaetota</taxon>
        <taxon>Spirochaetia</taxon>
        <taxon>Spirochaetales</taxon>
        <taxon>Treponemataceae</taxon>
        <taxon>Treponema</taxon>
    </lineage>
</organism>
<name>S3K1K8_TREMA</name>
<gene>
    <name evidence="3" type="ORF">HMPREF9194_01104</name>
</gene>
<dbReference type="Pfam" id="PF00501">
    <property type="entry name" value="AMP-binding"/>
    <property type="match status" value="1"/>
</dbReference>
<keyword evidence="1" id="KW-0812">Transmembrane</keyword>
<dbReference type="AlphaFoldDB" id="S3K1K8"/>
<dbReference type="RefSeq" id="WP_016525392.1">
    <property type="nucleotide sequence ID" value="NZ_KE332518.1"/>
</dbReference>
<dbReference type="STRING" id="1125699.HMPREF9194_01104"/>
<feature type="transmembrane region" description="Helical" evidence="1">
    <location>
        <begin position="345"/>
        <end position="367"/>
    </location>
</feature>
<dbReference type="Pfam" id="PF23562">
    <property type="entry name" value="AMP-binding_C_3"/>
    <property type="match status" value="1"/>
</dbReference>
<keyword evidence="4" id="KW-1185">Reference proteome</keyword>
<accession>S3K1K8</accession>
<dbReference type="InterPro" id="IPR042099">
    <property type="entry name" value="ANL_N_sf"/>
</dbReference>
<evidence type="ECO:0000256" key="1">
    <source>
        <dbReference type="SAM" id="Phobius"/>
    </source>
</evidence>
<reference evidence="3 4" key="1">
    <citation type="submission" date="2013-04" db="EMBL/GenBank/DDBJ databases">
        <title>The Genome Sequence of Treponema maltophilum ATCC 51939.</title>
        <authorList>
            <consortium name="The Broad Institute Genomics Platform"/>
            <person name="Earl A."/>
            <person name="Ward D."/>
            <person name="Feldgarden M."/>
            <person name="Gevers D."/>
            <person name="Leonetti C."/>
            <person name="Blanton J.M."/>
            <person name="Dewhirst F.E."/>
            <person name="Izard J."/>
            <person name="Walker B."/>
            <person name="Young S."/>
            <person name="Zeng Q."/>
            <person name="Gargeya S."/>
            <person name="Fitzgerald M."/>
            <person name="Haas B."/>
            <person name="Abouelleil A."/>
            <person name="Allen A.W."/>
            <person name="Alvarado L."/>
            <person name="Arachchi H.M."/>
            <person name="Berlin A.M."/>
            <person name="Chapman S.B."/>
            <person name="Gainer-Dewar J."/>
            <person name="Goldberg J."/>
            <person name="Griggs A."/>
            <person name="Gujja S."/>
            <person name="Hansen M."/>
            <person name="Howarth C."/>
            <person name="Imamovic A."/>
            <person name="Ireland A."/>
            <person name="Larimer J."/>
            <person name="McCowan C."/>
            <person name="Murphy C."/>
            <person name="Pearson M."/>
            <person name="Poon T.W."/>
            <person name="Priest M."/>
            <person name="Roberts A."/>
            <person name="Saif S."/>
            <person name="Shea T."/>
            <person name="Sisk P."/>
            <person name="Sykes S."/>
            <person name="Wortman J."/>
            <person name="Nusbaum C."/>
            <person name="Birren B."/>
        </authorList>
    </citation>
    <scope>NUCLEOTIDE SEQUENCE [LARGE SCALE GENOMIC DNA]</scope>
    <source>
        <strain evidence="3 4">ATCC 51939</strain>
    </source>
</reference>
<keyword evidence="1" id="KW-0472">Membrane</keyword>
<evidence type="ECO:0000313" key="3">
    <source>
        <dbReference type="EMBL" id="EPF30781.1"/>
    </source>
</evidence>
<dbReference type="PANTHER" id="PTHR43813">
    <property type="entry name" value="ACYL-ACTIVATING ENZYME 16, CHLOROPLASTIC-RELATED"/>
    <property type="match status" value="1"/>
</dbReference>
<evidence type="ECO:0000313" key="4">
    <source>
        <dbReference type="Proteomes" id="UP000014541"/>
    </source>
</evidence>
<dbReference type="SUPFAM" id="SSF56801">
    <property type="entry name" value="Acetyl-CoA synthetase-like"/>
    <property type="match status" value="1"/>
</dbReference>
<keyword evidence="1" id="KW-1133">Transmembrane helix</keyword>
<evidence type="ECO:0000259" key="2">
    <source>
        <dbReference type="Pfam" id="PF00501"/>
    </source>
</evidence>